<dbReference type="EMBL" id="CM007650">
    <property type="protein sequence ID" value="ONM58689.1"/>
    <property type="molecule type" value="Genomic_DNA"/>
</dbReference>
<name>A0A1D6IGR2_MAIZE</name>
<sequence length="55" mass="6223">MVDPSIRGQCSDKALSRFADIISRCIQHEPEFRPPMSEVVQDLTRMVSNVSRASM</sequence>
<dbReference type="Gene3D" id="1.10.510.10">
    <property type="entry name" value="Transferase(Phosphotransferase) domain 1"/>
    <property type="match status" value="1"/>
</dbReference>
<reference evidence="1" key="1">
    <citation type="submission" date="2015-12" db="EMBL/GenBank/DDBJ databases">
        <title>Update maize B73 reference genome by single molecule sequencing technologies.</title>
        <authorList>
            <consortium name="Maize Genome Sequencing Project"/>
            <person name="Ware D."/>
        </authorList>
    </citation>
    <scope>NUCLEOTIDE SEQUENCE [LARGE SCALE GENOMIC DNA]</scope>
    <source>
        <tissue evidence="1">Seedling</tissue>
    </source>
</reference>
<evidence type="ECO:0000313" key="1">
    <source>
        <dbReference type="EMBL" id="ONM58689.1"/>
    </source>
</evidence>
<dbReference type="SUPFAM" id="SSF56112">
    <property type="entry name" value="Protein kinase-like (PK-like)"/>
    <property type="match status" value="1"/>
</dbReference>
<proteinExistence type="predicted"/>
<keyword evidence="1" id="KW-0675">Receptor</keyword>
<accession>A0A1D6IGR2</accession>
<protein>
    <submittedName>
        <fullName evidence="1">Protein STRUBBELIG-RECEPTOR FAMILY 1</fullName>
    </submittedName>
</protein>
<gene>
    <name evidence="1" type="ORF">ZEAMMB73_Zm00001d021810</name>
</gene>
<dbReference type="InterPro" id="IPR011009">
    <property type="entry name" value="Kinase-like_dom_sf"/>
</dbReference>
<organism evidence="1">
    <name type="scientific">Zea mays</name>
    <name type="common">Maize</name>
    <dbReference type="NCBI Taxonomy" id="4577"/>
    <lineage>
        <taxon>Eukaryota</taxon>
        <taxon>Viridiplantae</taxon>
        <taxon>Streptophyta</taxon>
        <taxon>Embryophyta</taxon>
        <taxon>Tracheophyta</taxon>
        <taxon>Spermatophyta</taxon>
        <taxon>Magnoliopsida</taxon>
        <taxon>Liliopsida</taxon>
        <taxon>Poales</taxon>
        <taxon>Poaceae</taxon>
        <taxon>PACMAD clade</taxon>
        <taxon>Panicoideae</taxon>
        <taxon>Andropogonodae</taxon>
        <taxon>Andropogoneae</taxon>
        <taxon>Tripsacinae</taxon>
        <taxon>Zea</taxon>
    </lineage>
</organism>
<dbReference type="AlphaFoldDB" id="A0A1D6IGR2"/>